<reference evidence="2 3" key="1">
    <citation type="journal article" date="2013" name="Int. J. Syst. Evol. Microbiol.">
        <title>Sphingomonas kyungheensis sp. nov., a bacterium with ginsenoside-converting activity isolated from soil of a ginseng field.</title>
        <authorList>
            <person name="Son H.M."/>
            <person name="Yang J.E."/>
            <person name="Park Y."/>
            <person name="Han C.K."/>
            <person name="Kim S.G."/>
            <person name="Kook M."/>
            <person name="Yi T.H."/>
        </authorList>
    </citation>
    <scope>NUCLEOTIDE SEQUENCE [LARGE SCALE GENOMIC DNA]</scope>
    <source>
        <strain evidence="2 3">LMG 26582</strain>
    </source>
</reference>
<evidence type="ECO:0000313" key="2">
    <source>
        <dbReference type="EMBL" id="MEI5687872.1"/>
    </source>
</evidence>
<evidence type="ECO:0008006" key="4">
    <source>
        <dbReference type="Google" id="ProtNLM"/>
    </source>
</evidence>
<keyword evidence="3" id="KW-1185">Reference proteome</keyword>
<keyword evidence="1" id="KW-1133">Transmembrane helix</keyword>
<feature type="transmembrane region" description="Helical" evidence="1">
    <location>
        <begin position="115"/>
        <end position="132"/>
    </location>
</feature>
<organism evidence="2 3">
    <name type="scientific">Sphingomonas kyungheensis</name>
    <dbReference type="NCBI Taxonomy" id="1069987"/>
    <lineage>
        <taxon>Bacteria</taxon>
        <taxon>Pseudomonadati</taxon>
        <taxon>Pseudomonadota</taxon>
        <taxon>Alphaproteobacteria</taxon>
        <taxon>Sphingomonadales</taxon>
        <taxon>Sphingomonadaceae</taxon>
        <taxon>Sphingomonas</taxon>
    </lineage>
</organism>
<feature type="transmembrane region" description="Helical" evidence="1">
    <location>
        <begin position="50"/>
        <end position="71"/>
    </location>
</feature>
<feature type="transmembrane region" description="Helical" evidence="1">
    <location>
        <begin position="83"/>
        <end position="103"/>
    </location>
</feature>
<dbReference type="RefSeq" id="WP_037534004.1">
    <property type="nucleotide sequence ID" value="NZ_JBBBDM010000005.1"/>
</dbReference>
<keyword evidence="1" id="KW-0472">Membrane</keyword>
<keyword evidence="1" id="KW-0812">Transmembrane</keyword>
<accession>A0ABU8H4F7</accession>
<dbReference type="Proteomes" id="UP001367771">
    <property type="component" value="Unassembled WGS sequence"/>
</dbReference>
<evidence type="ECO:0000256" key="1">
    <source>
        <dbReference type="SAM" id="Phobius"/>
    </source>
</evidence>
<proteinExistence type="predicted"/>
<evidence type="ECO:0000313" key="3">
    <source>
        <dbReference type="Proteomes" id="UP001367771"/>
    </source>
</evidence>
<dbReference type="EMBL" id="JBBBDM010000005">
    <property type="protein sequence ID" value="MEI5687872.1"/>
    <property type="molecule type" value="Genomic_DNA"/>
</dbReference>
<name>A0ABU8H4F7_9SPHN</name>
<sequence length="147" mass="16150">MTPARRRWVCLVAALLWASGAGWLVAHHWLVRPGDYGPVPSPVEPWALRLHGGCGYAAVALLGLLWGVHIGPRWRMRRARLSGALLVSVTLVLTGSGWLLYYVADDDWRAGIAQLHWLLGLAGLPVFLAHRLTARGRARRGRAAPDL</sequence>
<gene>
    <name evidence="2" type="ORF">V8201_12350</name>
</gene>
<comment type="caution">
    <text evidence="2">The sequence shown here is derived from an EMBL/GenBank/DDBJ whole genome shotgun (WGS) entry which is preliminary data.</text>
</comment>
<protein>
    <recommendedName>
        <fullName evidence="4">DUF4405 domain-containing protein</fullName>
    </recommendedName>
</protein>